<dbReference type="Proteomes" id="UP001105220">
    <property type="component" value="Unplaced"/>
</dbReference>
<dbReference type="GO" id="GO:0006338">
    <property type="term" value="P:chromatin remodeling"/>
    <property type="evidence" value="ECO:0007669"/>
    <property type="project" value="TreeGrafter"/>
</dbReference>
<keyword evidence="2" id="KW-0539">Nucleus</keyword>
<evidence type="ECO:0000256" key="1">
    <source>
        <dbReference type="ARBA" id="ARBA00004123"/>
    </source>
</evidence>
<reference key="1">
    <citation type="journal article" date="2019" name="Genes (Basel)">
        <title>A High-Quality De novo Genome Assembly from a Single Mosquito Using PacBio Sequencing.</title>
        <authorList>
            <person name="Kingan S.B."/>
            <person name="Heaton H."/>
            <person name="Cudini J."/>
            <person name="Lambert C.C."/>
            <person name="Baybayan P."/>
            <person name="Galvin B.D."/>
            <person name="Durbin R."/>
            <person name="Korlach J."/>
            <person name="Lawniczak M.K.N."/>
        </authorList>
    </citation>
    <scope>NUCLEOTIDE SEQUENCE [LARGE SCALE GENOMIC DNA]</scope>
    <source>
        <strain>Mali-NIH</strain>
    </source>
</reference>
<protein>
    <submittedName>
        <fullName evidence="5">CBFD_NFYB_HMF domain-containing protein</fullName>
    </submittedName>
</protein>
<dbReference type="Pfam" id="PF00808">
    <property type="entry name" value="CBFD_NFYB_HMF"/>
    <property type="match status" value="1"/>
</dbReference>
<reference evidence="5" key="2">
    <citation type="submission" date="2020-05" db="UniProtKB">
        <authorList>
            <consortium name="EnsemblMetazoa"/>
        </authorList>
    </citation>
    <scope>IDENTIFICATION</scope>
    <source>
        <strain evidence="5">Ngousso</strain>
    </source>
</reference>
<dbReference type="VEuPathDB" id="VectorBase:ACON007481"/>
<evidence type="ECO:0000313" key="6">
    <source>
        <dbReference type="Proteomes" id="UP001105220"/>
    </source>
</evidence>
<dbReference type="InterPro" id="IPR050568">
    <property type="entry name" value="Transcr_DNA_Rep_Reg"/>
</dbReference>
<dbReference type="FunFam" id="1.10.20.10:FF:000145">
    <property type="entry name" value="Chromatin accessibility complex protein 1-like Protein"/>
    <property type="match status" value="1"/>
</dbReference>
<dbReference type="GO" id="GO:0046982">
    <property type="term" value="F:protein heterodimerization activity"/>
    <property type="evidence" value="ECO:0007669"/>
    <property type="project" value="InterPro"/>
</dbReference>
<dbReference type="VEuPathDB" id="VectorBase:ACON2_031880"/>
<proteinExistence type="predicted"/>
<feature type="region of interest" description="Disordered" evidence="3">
    <location>
        <begin position="96"/>
        <end position="200"/>
    </location>
</feature>
<evidence type="ECO:0000313" key="5">
    <source>
        <dbReference type="EnsemblMetazoa" id="ACON007481-PA"/>
    </source>
</evidence>
<feature type="domain" description="Transcription factor CBF/NF-Y/archaeal histone" evidence="4">
    <location>
        <begin position="8"/>
        <end position="67"/>
    </location>
</feature>
<dbReference type="PANTHER" id="PTHR10252">
    <property type="entry name" value="HISTONE-LIKE TRANSCRIPTION FACTOR CCAAT-RELATED"/>
    <property type="match status" value="1"/>
</dbReference>
<dbReference type="CDD" id="cd22924">
    <property type="entry name" value="HFD_CHRAC1-like"/>
    <property type="match status" value="1"/>
</dbReference>
<name>A0A6E8VSL9_ANOCL</name>
<feature type="compositionally biased region" description="Acidic residues" evidence="3">
    <location>
        <begin position="100"/>
        <end position="143"/>
    </location>
</feature>
<dbReference type="GO" id="GO:0008623">
    <property type="term" value="C:CHRAC"/>
    <property type="evidence" value="ECO:0007669"/>
    <property type="project" value="TreeGrafter"/>
</dbReference>
<dbReference type="EnsemblMetazoa" id="ACON007481-RA">
    <property type="protein sequence ID" value="ACON007481-PA"/>
    <property type="gene ID" value="ACON007481"/>
</dbReference>
<accession>A0A6E8VSL9</accession>
<evidence type="ECO:0000256" key="3">
    <source>
        <dbReference type="SAM" id="MobiDB-lite"/>
    </source>
</evidence>
<comment type="subcellular location">
    <subcellularLocation>
        <location evidence="1">Nucleus</location>
    </subcellularLocation>
</comment>
<dbReference type="SUPFAM" id="SSF47113">
    <property type="entry name" value="Histone-fold"/>
    <property type="match status" value="1"/>
</dbReference>
<evidence type="ECO:0000256" key="2">
    <source>
        <dbReference type="ARBA" id="ARBA00023242"/>
    </source>
</evidence>
<evidence type="ECO:0000259" key="4">
    <source>
        <dbReference type="Pfam" id="PF00808"/>
    </source>
</evidence>
<dbReference type="PANTHER" id="PTHR10252:SF54">
    <property type="entry name" value="CHROMATIN ACCESSIBILITY COMPLEX PROTEIN 1"/>
    <property type="match status" value="1"/>
</dbReference>
<dbReference type="VEuPathDB" id="VectorBase:ACMO_008080"/>
<feature type="compositionally biased region" description="Low complexity" evidence="3">
    <location>
        <begin position="161"/>
        <end position="174"/>
    </location>
</feature>
<dbReference type="GO" id="GO:0006261">
    <property type="term" value="P:DNA-templated DNA replication"/>
    <property type="evidence" value="ECO:0007669"/>
    <property type="project" value="TreeGrafter"/>
</dbReference>
<dbReference type="Gene3D" id="1.10.20.10">
    <property type="entry name" value="Histone, subunit A"/>
    <property type="match status" value="1"/>
</dbReference>
<sequence length="200" mass="22530">MDNDRLTQLPMSRIRTVMKTSPDMGNINPEALFLMCRSAEMFIEYMAKGAHRQGKKSLEYKDLAKCVEEDDNLEFLSQILPKKITVKEYKTLMAKKRDTDDDTDSEEEADEESGNEEANADDDDDDDDDDVVEIVDDDDEDEDDNKKKVRQEQADSEDSASDSGESNSVISIDSSSDEKENSKNVSNKKSPVKHKTGDSP</sequence>
<dbReference type="InterPro" id="IPR009072">
    <property type="entry name" value="Histone-fold"/>
</dbReference>
<feature type="compositionally biased region" description="Basic and acidic residues" evidence="3">
    <location>
        <begin position="144"/>
        <end position="153"/>
    </location>
</feature>
<organism evidence="5 6">
    <name type="scientific">Anopheles coluzzii</name>
    <name type="common">African malaria mosquito</name>
    <dbReference type="NCBI Taxonomy" id="1518534"/>
    <lineage>
        <taxon>Eukaryota</taxon>
        <taxon>Metazoa</taxon>
        <taxon>Ecdysozoa</taxon>
        <taxon>Arthropoda</taxon>
        <taxon>Hexapoda</taxon>
        <taxon>Insecta</taxon>
        <taxon>Pterygota</taxon>
        <taxon>Neoptera</taxon>
        <taxon>Endopterygota</taxon>
        <taxon>Diptera</taxon>
        <taxon>Nematocera</taxon>
        <taxon>Culicoidea</taxon>
        <taxon>Culicidae</taxon>
        <taxon>Anophelinae</taxon>
        <taxon>Anopheles</taxon>
    </lineage>
</organism>
<keyword evidence="6" id="KW-1185">Reference proteome</keyword>
<dbReference type="AlphaFoldDB" id="A0A6E8VSL9"/>
<dbReference type="InterPro" id="IPR003958">
    <property type="entry name" value="CBFA_NFYB_domain"/>
</dbReference>